<dbReference type="RefSeq" id="WP_066743677.1">
    <property type="nucleotide sequence ID" value="NZ_CALCLR010000123.1"/>
</dbReference>
<dbReference type="STRING" id="1197717.BED41_04945"/>
<evidence type="ECO:0000313" key="2">
    <source>
        <dbReference type="Proteomes" id="UP000093044"/>
    </source>
</evidence>
<dbReference type="KEGG" id="cpor:BED41_04945"/>
<dbReference type="NCBIfam" id="TIGR02123">
    <property type="entry name" value="TRAP_fused"/>
    <property type="match status" value="1"/>
</dbReference>
<evidence type="ECO:0000313" key="1">
    <source>
        <dbReference type="EMBL" id="ANZ44488.1"/>
    </source>
</evidence>
<keyword evidence="2" id="KW-1185">Reference proteome</keyword>
<accession>A0A1B2I3D5</accession>
<dbReference type="PANTHER" id="PTHR43849:SF2">
    <property type="entry name" value="BLL3936 PROTEIN"/>
    <property type="match status" value="1"/>
</dbReference>
<name>A0A1B2I3D5_9BACT</name>
<protein>
    <submittedName>
        <fullName evidence="1">C4-dicarboxylate ABC transporter permease</fullName>
    </submittedName>
</protein>
<dbReference type="InterPro" id="IPR011853">
    <property type="entry name" value="TRAP_DctM-Dct_fused"/>
</dbReference>
<dbReference type="OrthoDB" id="464at2"/>
<dbReference type="GeneID" id="83057202"/>
<dbReference type="AlphaFoldDB" id="A0A1B2I3D5"/>
<proteinExistence type="predicted"/>
<dbReference type="Proteomes" id="UP000093044">
    <property type="component" value="Chromosome"/>
</dbReference>
<gene>
    <name evidence="1" type="ORF">BED41_04945</name>
</gene>
<reference evidence="1" key="1">
    <citation type="submission" date="2016-08" db="EMBL/GenBank/DDBJ databases">
        <title>Complete genome of Cloacibacillus porcorum.</title>
        <authorList>
            <person name="Looft T."/>
            <person name="Bayles D.O."/>
            <person name="Alt D.P."/>
        </authorList>
    </citation>
    <scope>NUCLEOTIDE SEQUENCE [LARGE SCALE GENOMIC DNA]</scope>
    <source>
        <strain evidence="1">CL-84</strain>
    </source>
</reference>
<organism evidence="1 2">
    <name type="scientific">Cloacibacillus porcorum</name>
    <dbReference type="NCBI Taxonomy" id="1197717"/>
    <lineage>
        <taxon>Bacteria</taxon>
        <taxon>Thermotogati</taxon>
        <taxon>Synergistota</taxon>
        <taxon>Synergistia</taxon>
        <taxon>Synergistales</taxon>
        <taxon>Synergistaceae</taxon>
        <taxon>Cloacibacillus</taxon>
    </lineage>
</organism>
<dbReference type="PANTHER" id="PTHR43849">
    <property type="entry name" value="BLL3936 PROTEIN"/>
    <property type="match status" value="1"/>
</dbReference>
<dbReference type="EMBL" id="CP016757">
    <property type="protein sequence ID" value="ANZ44488.1"/>
    <property type="molecule type" value="Genomic_DNA"/>
</dbReference>
<sequence>MEDKKHSKSLLEDVSMDEAQVSSLVEKYDAESRYRRLTGAQGLFISLWLAAMALFHLYTAGIATMPITIQRAVHLTFAIVAVFILFPATKKSSKLKTPWYDWLLAIAAGCVTGYIVFFFNDIARRGAEPIDYEIYLGIAAILLVLEAGRRVVGNVLPCMSVIFLAYCYFGNYAPGIFQIRGYSLSRIIQHMYLTPEGIFGLALGVSATFVIVFIIFGAYLSQSGGAKFFNELALAIAGSKPGGPAKVAVVASGLLGTINGSSVANVATTGTFTIPLMKRVGYAPYYAGAVEACASTGGQLMPPIMGAGAFIMSEFLNIPYLSIAAAAIIPALIYYTAIFTNVHIRARKKKLRGIPKSDLPSVREVMRSDGHLLVPVIVVIITLLMKYTPLRAGFIGVVAVIIVSSLKKNTRMTLKDNFNALVEGARGGLGVALACALVGFIVGTSSLTSLGLTISNNIIDISGGNLVLTLVMAMVACLVLGMGLPTTANYIVCSTIIAPALIGMKVLPLSAHLFVFYFGIMADLTPPVCLAAFTGAGIAGASPAKTGMTATRIALASYLLPYCFVYNPMLLLQNVEIVDLTVLVVSALFGVITLAGSFEGWFFRDLKTYERVVFGILALLSIYHDFWISVAAMAGIVVVMFYFRKSARDDSSSEDLEGASA</sequence>
<dbReference type="Pfam" id="PF06808">
    <property type="entry name" value="DctM"/>
    <property type="match status" value="1"/>
</dbReference>
<dbReference type="InterPro" id="IPR010656">
    <property type="entry name" value="DctM"/>
</dbReference>